<protein>
    <recommendedName>
        <fullName evidence="4">LemA family protein</fullName>
    </recommendedName>
</protein>
<evidence type="ECO:0008006" key="4">
    <source>
        <dbReference type="Google" id="ProtNLM"/>
    </source>
</evidence>
<feature type="coiled-coil region" evidence="1">
    <location>
        <begin position="23"/>
        <end position="50"/>
    </location>
</feature>
<sequence length="109" mass="12962">MVILIGIVFILLVVISNVFHVKNQCVENENKELDLELQNLKKIRKEQYENDVSIRDTIYKYVQAFNDLAEQYLKMSPEFLQYEKNIIKRYIVISIVTVMNTRHGSIRRV</sequence>
<reference evidence="2 3" key="1">
    <citation type="journal article" date="2020" name="Cell Host Microbe">
        <title>Functional and Genomic Variation between Human-Derived Isolates of Lachnospiraceae Reveals Inter- and Intra-Species Diversity.</title>
        <authorList>
            <person name="Sorbara M.T."/>
            <person name="Littmann E.R."/>
            <person name="Fontana E."/>
            <person name="Moody T.U."/>
            <person name="Kohout C.E."/>
            <person name="Gjonbalaj M."/>
            <person name="Eaton V."/>
            <person name="Seok R."/>
            <person name="Leiner I.M."/>
            <person name="Pamer E.G."/>
        </authorList>
    </citation>
    <scope>NUCLEOTIDE SEQUENCE [LARGE SCALE GENOMIC DNA]</scope>
    <source>
        <strain evidence="2 3">MSK.20.11</strain>
    </source>
</reference>
<evidence type="ECO:0000256" key="1">
    <source>
        <dbReference type="SAM" id="Coils"/>
    </source>
</evidence>
<evidence type="ECO:0000313" key="2">
    <source>
        <dbReference type="EMBL" id="NSF75338.1"/>
    </source>
</evidence>
<organism evidence="2 3">
    <name type="scientific">Blautia wexlerae</name>
    <dbReference type="NCBI Taxonomy" id="418240"/>
    <lineage>
        <taxon>Bacteria</taxon>
        <taxon>Bacillati</taxon>
        <taxon>Bacillota</taxon>
        <taxon>Clostridia</taxon>
        <taxon>Lachnospirales</taxon>
        <taxon>Lachnospiraceae</taxon>
        <taxon>Blautia</taxon>
    </lineage>
</organism>
<keyword evidence="1" id="KW-0175">Coiled coil</keyword>
<comment type="caution">
    <text evidence="2">The sequence shown here is derived from an EMBL/GenBank/DDBJ whole genome shotgun (WGS) entry which is preliminary data.</text>
</comment>
<dbReference type="EMBL" id="JAAIPF010000065">
    <property type="protein sequence ID" value="NSF75338.1"/>
    <property type="molecule type" value="Genomic_DNA"/>
</dbReference>
<keyword evidence="3" id="KW-1185">Reference proteome</keyword>
<proteinExistence type="predicted"/>
<dbReference type="Proteomes" id="UP000822152">
    <property type="component" value="Unassembled WGS sequence"/>
</dbReference>
<accession>A0ABX2GUR4</accession>
<evidence type="ECO:0000313" key="3">
    <source>
        <dbReference type="Proteomes" id="UP000822152"/>
    </source>
</evidence>
<gene>
    <name evidence="2" type="ORF">G4952_16400</name>
</gene>
<dbReference type="RefSeq" id="WP_173744444.1">
    <property type="nucleotide sequence ID" value="NZ_JAAIPF010000065.1"/>
</dbReference>
<name>A0ABX2GUR4_9FIRM</name>